<gene>
    <name evidence="1" type="ORF">SLS56_010537</name>
</gene>
<accession>A0ABR3SE42</accession>
<evidence type="ECO:0000313" key="1">
    <source>
        <dbReference type="EMBL" id="KAL1618420.1"/>
    </source>
</evidence>
<reference evidence="1 2" key="1">
    <citation type="submission" date="2024-02" db="EMBL/GenBank/DDBJ databases">
        <title>De novo assembly and annotation of 12 fungi associated with fruit tree decline syndrome in Ontario, Canada.</title>
        <authorList>
            <person name="Sulman M."/>
            <person name="Ellouze W."/>
            <person name="Ilyukhin E."/>
        </authorList>
    </citation>
    <scope>NUCLEOTIDE SEQUENCE [LARGE SCALE GENOMIC DNA]</scope>
    <source>
        <strain evidence="1 2">M1-105</strain>
    </source>
</reference>
<organism evidence="1 2">
    <name type="scientific">Neofusicoccum ribis</name>
    <dbReference type="NCBI Taxonomy" id="45134"/>
    <lineage>
        <taxon>Eukaryota</taxon>
        <taxon>Fungi</taxon>
        <taxon>Dikarya</taxon>
        <taxon>Ascomycota</taxon>
        <taxon>Pezizomycotina</taxon>
        <taxon>Dothideomycetes</taxon>
        <taxon>Dothideomycetes incertae sedis</taxon>
        <taxon>Botryosphaeriales</taxon>
        <taxon>Botryosphaeriaceae</taxon>
        <taxon>Neofusicoccum</taxon>
    </lineage>
</organism>
<keyword evidence="2" id="KW-1185">Reference proteome</keyword>
<proteinExistence type="predicted"/>
<dbReference type="EMBL" id="JAJVDC020000207">
    <property type="protein sequence ID" value="KAL1618420.1"/>
    <property type="molecule type" value="Genomic_DNA"/>
</dbReference>
<sequence length="288" mass="33008">MGDNKDKQPRGSAGTFKYACQWNMSDTYPTLVRTLSIPMSLLYKCCEEDPGPFYPTQVQPTDISMSEEWLNIGFERGGRRFEVSCPAAIFSHAGLADAKGRLDEVHAELVAFLVWKFREELDYFTRSHLSLACFLHIYDLLVLIKDGKVCLTSPVRGSYITDTFFQGIPCSDKDLPWLDWDSITVLERLSETRFQVLVDGERHACYMPNRHEEYQDPATGSILLEQVQAWKRTLQTAGFTKHNIPQLTGFVYSLDRPQLLQGLLYEWIEPCKTNPTLSQVNIHRVPML</sequence>
<dbReference type="Proteomes" id="UP001521116">
    <property type="component" value="Unassembled WGS sequence"/>
</dbReference>
<protein>
    <submittedName>
        <fullName evidence="1">Uncharacterized protein</fullName>
    </submittedName>
</protein>
<comment type="caution">
    <text evidence="1">The sequence shown here is derived from an EMBL/GenBank/DDBJ whole genome shotgun (WGS) entry which is preliminary data.</text>
</comment>
<name>A0ABR3SE42_9PEZI</name>
<evidence type="ECO:0000313" key="2">
    <source>
        <dbReference type="Proteomes" id="UP001521116"/>
    </source>
</evidence>